<evidence type="ECO:0000313" key="2">
    <source>
        <dbReference type="EMBL" id="ORZ36556.1"/>
    </source>
</evidence>
<feature type="compositionally biased region" description="Basic residues" evidence="1">
    <location>
        <begin position="1"/>
        <end position="11"/>
    </location>
</feature>
<proteinExistence type="predicted"/>
<name>A0A1Y2HPN3_9FUNG</name>
<sequence>MTHGHGAHGRRFTGAMTARQGKSCRLPPTRWKLMIHSSTAIHLLDCMRSCGSVPDTHRATTSPLPEESHTHDLRHSSLFFANVPRSKQSLPHVSRPMNVQCRRISFCNCTYASQRSTRPPLQRQIPLAAQCFKSRQGRHVRQLQAAPTAITNALTQLS</sequence>
<evidence type="ECO:0000313" key="3">
    <source>
        <dbReference type="Proteomes" id="UP000193411"/>
    </source>
</evidence>
<evidence type="ECO:0000256" key="1">
    <source>
        <dbReference type="SAM" id="MobiDB-lite"/>
    </source>
</evidence>
<gene>
    <name evidence="2" type="ORF">BCR44DRAFT_240880</name>
</gene>
<dbReference type="EMBL" id="MCFL01000016">
    <property type="protein sequence ID" value="ORZ36556.1"/>
    <property type="molecule type" value="Genomic_DNA"/>
</dbReference>
<comment type="caution">
    <text evidence="2">The sequence shown here is derived from an EMBL/GenBank/DDBJ whole genome shotgun (WGS) entry which is preliminary data.</text>
</comment>
<dbReference type="Proteomes" id="UP000193411">
    <property type="component" value="Unassembled WGS sequence"/>
</dbReference>
<organism evidence="2 3">
    <name type="scientific">Catenaria anguillulae PL171</name>
    <dbReference type="NCBI Taxonomy" id="765915"/>
    <lineage>
        <taxon>Eukaryota</taxon>
        <taxon>Fungi</taxon>
        <taxon>Fungi incertae sedis</taxon>
        <taxon>Blastocladiomycota</taxon>
        <taxon>Blastocladiomycetes</taxon>
        <taxon>Blastocladiales</taxon>
        <taxon>Catenariaceae</taxon>
        <taxon>Catenaria</taxon>
    </lineage>
</organism>
<dbReference type="AlphaFoldDB" id="A0A1Y2HPN3"/>
<feature type="region of interest" description="Disordered" evidence="1">
    <location>
        <begin position="1"/>
        <end position="21"/>
    </location>
</feature>
<reference evidence="2 3" key="1">
    <citation type="submission" date="2016-07" db="EMBL/GenBank/DDBJ databases">
        <title>Pervasive Adenine N6-methylation of Active Genes in Fungi.</title>
        <authorList>
            <consortium name="DOE Joint Genome Institute"/>
            <person name="Mondo S.J."/>
            <person name="Dannebaum R.O."/>
            <person name="Kuo R.C."/>
            <person name="Labutti K."/>
            <person name="Haridas S."/>
            <person name="Kuo A."/>
            <person name="Salamov A."/>
            <person name="Ahrendt S.R."/>
            <person name="Lipzen A."/>
            <person name="Sullivan W."/>
            <person name="Andreopoulos W.B."/>
            <person name="Clum A."/>
            <person name="Lindquist E."/>
            <person name="Daum C."/>
            <person name="Ramamoorthy G.K."/>
            <person name="Gryganskyi A."/>
            <person name="Culley D."/>
            <person name="Magnuson J.K."/>
            <person name="James T.Y."/>
            <person name="O'Malley M.A."/>
            <person name="Stajich J.E."/>
            <person name="Spatafora J.W."/>
            <person name="Visel A."/>
            <person name="Grigoriev I.V."/>
        </authorList>
    </citation>
    <scope>NUCLEOTIDE SEQUENCE [LARGE SCALE GENOMIC DNA]</scope>
    <source>
        <strain evidence="2 3">PL171</strain>
    </source>
</reference>
<protein>
    <submittedName>
        <fullName evidence="2">Uncharacterized protein</fullName>
    </submittedName>
</protein>
<keyword evidence="3" id="KW-1185">Reference proteome</keyword>
<accession>A0A1Y2HPN3</accession>